<reference evidence="7" key="2">
    <citation type="journal article" date="2021" name="PeerJ">
        <title>Extensive microbial diversity within the chicken gut microbiome revealed by metagenomics and culture.</title>
        <authorList>
            <person name="Gilroy R."/>
            <person name="Ravi A."/>
            <person name="Getino M."/>
            <person name="Pursley I."/>
            <person name="Horton D.L."/>
            <person name="Alikhan N.F."/>
            <person name="Baker D."/>
            <person name="Gharbi K."/>
            <person name="Hall N."/>
            <person name="Watson M."/>
            <person name="Adriaenssens E.M."/>
            <person name="Foster-Nyarko E."/>
            <person name="Jarju S."/>
            <person name="Secka A."/>
            <person name="Antonio M."/>
            <person name="Oren A."/>
            <person name="Chaudhuri R.R."/>
            <person name="La Ragione R."/>
            <person name="Hildebrand F."/>
            <person name="Pallen M.J."/>
        </authorList>
    </citation>
    <scope>NUCLEOTIDE SEQUENCE</scope>
    <source>
        <strain evidence="7">9366</strain>
    </source>
</reference>
<comment type="caution">
    <text evidence="7">The sequence shown here is derived from an EMBL/GenBank/DDBJ whole genome shotgun (WGS) entry which is preliminary data.</text>
</comment>
<reference evidence="7" key="1">
    <citation type="submission" date="2020-10" db="EMBL/GenBank/DDBJ databases">
        <authorList>
            <person name="Gilroy R."/>
        </authorList>
    </citation>
    <scope>NUCLEOTIDE SEQUENCE</scope>
    <source>
        <strain evidence="7">9366</strain>
    </source>
</reference>
<comment type="cofactor">
    <cofactor evidence="3">
        <name>FMN</name>
        <dbReference type="ChEBI" id="CHEBI:58210"/>
    </cofactor>
    <text evidence="3">Binds 1 FMN per subunit.</text>
</comment>
<keyword evidence="2 3" id="KW-0456">Lyase</keyword>
<organism evidence="7 8">
    <name type="scientific">Candidatus Caccalectryoclostridium excrementigallinarum</name>
    <dbReference type="NCBI Taxonomy" id="2840710"/>
    <lineage>
        <taxon>Bacteria</taxon>
        <taxon>Bacillati</taxon>
        <taxon>Bacillota</taxon>
        <taxon>Clostridia</taxon>
        <taxon>Christensenellales</taxon>
        <taxon>Christensenellaceae</taxon>
        <taxon>Christensenellaceae incertae sedis</taxon>
        <taxon>Candidatus Caccalectryoclostridium</taxon>
    </lineage>
</organism>
<sequence length="394" mass="41598">MNVLLGVSGGIACYKSCALASELTKRGAEVNVVMTENAAKFVAPLTFAALTRRHVYKGMFEDGADEEIAHIALAKAADIFVVAPATANVIAKLAAGIADDLLTSAALAARCPLVICPAMNTNMYENSATQANIALLKARGFAVCEPNTGRLACGDSGRGRMAEPSQIVAFIDDILSVSRELCGKRFLVTAGGTTENIDGVRFITNCSSGKMGCAIVRELKRRGAEVVLVAGAMSVDPPYGTDKVVRVQSAKEMFDACMSEYESCDCIVKAAAVGDYAPEKVYDNKIKGEKVTLRLKKNPDIAAALGKVKGERKLVIFCAETQELLSSAAKKLADKGADMVVANDVSQPGIGFGSDNNAVTVIRRDGHSAEYPSASKDKIAKEVVDEITSLWSQA</sequence>
<dbReference type="EC" id="6.3.2.5" evidence="3"/>
<keyword evidence="3 4" id="KW-0288">FMN</keyword>
<evidence type="ECO:0000256" key="4">
    <source>
        <dbReference type="RuleBase" id="RU364078"/>
    </source>
</evidence>
<feature type="region of interest" description="Phosphopantothenate--cysteine ligase" evidence="3">
    <location>
        <begin position="186"/>
        <end position="394"/>
    </location>
</feature>
<dbReference type="SUPFAM" id="SSF52507">
    <property type="entry name" value="Homo-oligomeric flavin-containing Cys decarboxylases, HFCD"/>
    <property type="match status" value="1"/>
</dbReference>
<feature type="region of interest" description="Phosphopantothenoylcysteine decarboxylase" evidence="3">
    <location>
        <begin position="1"/>
        <end position="185"/>
    </location>
</feature>
<keyword evidence="3 4" id="KW-0285">Flavoprotein</keyword>
<comment type="cofactor">
    <cofactor evidence="3">
        <name>Mg(2+)</name>
        <dbReference type="ChEBI" id="CHEBI:18420"/>
    </cofactor>
</comment>
<proteinExistence type="inferred from homology"/>
<feature type="binding site" evidence="3">
    <location>
        <position position="331"/>
    </location>
    <ligand>
        <name>CTP</name>
        <dbReference type="ChEBI" id="CHEBI:37563"/>
    </ligand>
</feature>
<dbReference type="InterPro" id="IPR036551">
    <property type="entry name" value="Flavin_trans-like"/>
</dbReference>
<evidence type="ECO:0000313" key="8">
    <source>
        <dbReference type="Proteomes" id="UP000824145"/>
    </source>
</evidence>
<evidence type="ECO:0000259" key="6">
    <source>
        <dbReference type="Pfam" id="PF04127"/>
    </source>
</evidence>
<feature type="binding site" evidence="3">
    <location>
        <position position="317"/>
    </location>
    <ligand>
        <name>CTP</name>
        <dbReference type="ChEBI" id="CHEBI:37563"/>
    </ligand>
</feature>
<dbReference type="AlphaFoldDB" id="A0A9D1MMC5"/>
<dbReference type="PANTHER" id="PTHR14359">
    <property type="entry name" value="HOMO-OLIGOMERIC FLAVIN CONTAINING CYS DECARBOXYLASE FAMILY"/>
    <property type="match status" value="1"/>
</dbReference>
<comment type="catalytic activity">
    <reaction evidence="3 4">
        <text>N-[(R)-4-phosphopantothenoyl]-L-cysteine + H(+) = (R)-4'-phosphopantetheine + CO2</text>
        <dbReference type="Rhea" id="RHEA:16793"/>
        <dbReference type="ChEBI" id="CHEBI:15378"/>
        <dbReference type="ChEBI" id="CHEBI:16526"/>
        <dbReference type="ChEBI" id="CHEBI:59458"/>
        <dbReference type="ChEBI" id="CHEBI:61723"/>
        <dbReference type="EC" id="4.1.1.36"/>
    </reaction>
</comment>
<comment type="catalytic activity">
    <reaction evidence="3 4">
        <text>(R)-4'-phosphopantothenate + L-cysteine + CTP = N-[(R)-4-phosphopantothenoyl]-L-cysteine + CMP + diphosphate + H(+)</text>
        <dbReference type="Rhea" id="RHEA:19397"/>
        <dbReference type="ChEBI" id="CHEBI:10986"/>
        <dbReference type="ChEBI" id="CHEBI:15378"/>
        <dbReference type="ChEBI" id="CHEBI:33019"/>
        <dbReference type="ChEBI" id="CHEBI:35235"/>
        <dbReference type="ChEBI" id="CHEBI:37563"/>
        <dbReference type="ChEBI" id="CHEBI:59458"/>
        <dbReference type="ChEBI" id="CHEBI:60377"/>
        <dbReference type="EC" id="6.3.2.5"/>
    </reaction>
</comment>
<dbReference type="GO" id="GO:0004633">
    <property type="term" value="F:phosphopantothenoylcysteine decarboxylase activity"/>
    <property type="evidence" value="ECO:0007669"/>
    <property type="project" value="UniProtKB-UniRule"/>
</dbReference>
<evidence type="ECO:0000313" key="7">
    <source>
        <dbReference type="EMBL" id="HIU63208.1"/>
    </source>
</evidence>
<comment type="function">
    <text evidence="3">Catalyzes two sequential steps in the biosynthesis of coenzyme A. In the first step cysteine is conjugated to 4'-phosphopantothenate to form 4-phosphopantothenoylcysteine. In the second step the latter compound is decarboxylated to form 4'-phosphopantotheine.</text>
</comment>
<dbReference type="SUPFAM" id="SSF102645">
    <property type="entry name" value="CoaB-like"/>
    <property type="match status" value="1"/>
</dbReference>
<dbReference type="InterPro" id="IPR035929">
    <property type="entry name" value="CoaB-like_sf"/>
</dbReference>
<dbReference type="NCBIfam" id="TIGR00521">
    <property type="entry name" value="coaBC_dfp"/>
    <property type="match status" value="1"/>
</dbReference>
<dbReference type="Proteomes" id="UP000824145">
    <property type="component" value="Unassembled WGS sequence"/>
</dbReference>
<dbReference type="PANTHER" id="PTHR14359:SF6">
    <property type="entry name" value="PHOSPHOPANTOTHENOYLCYSTEINE DECARBOXYLASE"/>
    <property type="match status" value="1"/>
</dbReference>
<dbReference type="InterPro" id="IPR007085">
    <property type="entry name" value="DNA/pantothenate-metab_flavo_C"/>
</dbReference>
<dbReference type="Pfam" id="PF04127">
    <property type="entry name" value="DFP"/>
    <property type="match status" value="1"/>
</dbReference>
<dbReference type="Gene3D" id="3.40.50.1950">
    <property type="entry name" value="Flavin prenyltransferase-like"/>
    <property type="match status" value="1"/>
</dbReference>
<dbReference type="GO" id="GO:0071513">
    <property type="term" value="C:phosphopantothenoylcysteine decarboxylase complex"/>
    <property type="evidence" value="ECO:0007669"/>
    <property type="project" value="TreeGrafter"/>
</dbReference>
<dbReference type="GO" id="GO:0010181">
    <property type="term" value="F:FMN binding"/>
    <property type="evidence" value="ECO:0007669"/>
    <property type="project" value="UniProtKB-UniRule"/>
</dbReference>
<keyword evidence="1 3" id="KW-0210">Decarboxylase</keyword>
<dbReference type="EC" id="4.1.1.36" evidence="3"/>
<feature type="domain" description="Flavoprotein" evidence="5">
    <location>
        <begin position="1"/>
        <end position="174"/>
    </location>
</feature>
<keyword evidence="3" id="KW-0511">Multifunctional enzyme</keyword>
<feature type="binding site" evidence="3">
    <location>
        <position position="275"/>
    </location>
    <ligand>
        <name>CTP</name>
        <dbReference type="ChEBI" id="CHEBI:37563"/>
    </ligand>
</feature>
<dbReference type="GO" id="GO:0004632">
    <property type="term" value="F:phosphopantothenate--cysteine ligase activity"/>
    <property type="evidence" value="ECO:0007669"/>
    <property type="project" value="UniProtKB-UniRule"/>
</dbReference>
<dbReference type="Pfam" id="PF02441">
    <property type="entry name" value="Flavoprotein"/>
    <property type="match status" value="1"/>
</dbReference>
<keyword evidence="3" id="KW-0460">Magnesium</keyword>
<evidence type="ECO:0000256" key="3">
    <source>
        <dbReference type="HAMAP-Rule" id="MF_02225"/>
    </source>
</evidence>
<dbReference type="HAMAP" id="MF_02225">
    <property type="entry name" value="CoaBC"/>
    <property type="match status" value="1"/>
</dbReference>
<dbReference type="EMBL" id="DVNJ01000031">
    <property type="protein sequence ID" value="HIU63208.1"/>
    <property type="molecule type" value="Genomic_DNA"/>
</dbReference>
<protein>
    <recommendedName>
        <fullName evidence="3">Coenzyme A biosynthesis bifunctional protein CoaBC</fullName>
    </recommendedName>
    <alternativeName>
        <fullName evidence="3">DNA/pantothenate metabolism flavoprotein</fullName>
    </alternativeName>
    <alternativeName>
        <fullName evidence="3">Phosphopantothenoylcysteine synthetase/decarboxylase</fullName>
        <shortName evidence="3">PPCS-PPCDC</shortName>
    </alternativeName>
    <domain>
        <recommendedName>
            <fullName evidence="3">Phosphopantothenoylcysteine decarboxylase</fullName>
            <shortName evidence="3">PPC decarboxylase</shortName>
            <shortName evidence="3">PPC-DC</shortName>
            <ecNumber evidence="3">4.1.1.36</ecNumber>
        </recommendedName>
        <alternativeName>
            <fullName evidence="3">CoaC</fullName>
        </alternativeName>
    </domain>
    <domain>
        <recommendedName>
            <fullName evidence="3">Phosphopantothenate--cysteine ligase</fullName>
            <ecNumber evidence="3">6.3.2.5</ecNumber>
        </recommendedName>
        <alternativeName>
            <fullName evidence="3">CoaB</fullName>
        </alternativeName>
        <alternativeName>
            <fullName evidence="3">Phosphopantothenoylcysteine synthetase</fullName>
            <shortName evidence="3">PPC synthetase</shortName>
            <shortName evidence="3">PPC-S</shortName>
        </alternativeName>
    </domain>
</protein>
<dbReference type="GO" id="GO:0015937">
    <property type="term" value="P:coenzyme A biosynthetic process"/>
    <property type="evidence" value="ECO:0007669"/>
    <property type="project" value="UniProtKB-UniRule"/>
</dbReference>
<keyword evidence="3" id="KW-0479">Metal-binding</keyword>
<comment type="pathway">
    <text evidence="3 4">Cofactor biosynthesis; coenzyme A biosynthesis; CoA from (R)-pantothenate: step 3/5.</text>
</comment>
<dbReference type="GO" id="GO:0015941">
    <property type="term" value="P:pantothenate catabolic process"/>
    <property type="evidence" value="ECO:0007669"/>
    <property type="project" value="InterPro"/>
</dbReference>
<comment type="similarity">
    <text evidence="3 4">In the C-terminal section; belongs to the PPC synthetase family.</text>
</comment>
<name>A0A9D1MMC5_9FIRM</name>
<evidence type="ECO:0000256" key="1">
    <source>
        <dbReference type="ARBA" id="ARBA00022793"/>
    </source>
</evidence>
<feature type="binding site" evidence="3">
    <location>
        <position position="285"/>
    </location>
    <ligand>
        <name>CTP</name>
        <dbReference type="ChEBI" id="CHEBI:37563"/>
    </ligand>
</feature>
<comment type="similarity">
    <text evidence="3 4">In the N-terminal section; belongs to the HFCD (homo-oligomeric flavin containing Cys decarboxylase) superfamily.</text>
</comment>
<evidence type="ECO:0000256" key="2">
    <source>
        <dbReference type="ARBA" id="ARBA00023239"/>
    </source>
</evidence>
<feature type="active site" description="Proton donor" evidence="3">
    <location>
        <position position="153"/>
    </location>
</feature>
<accession>A0A9D1MMC5</accession>
<dbReference type="Gene3D" id="3.40.50.10300">
    <property type="entry name" value="CoaB-like"/>
    <property type="match status" value="1"/>
</dbReference>
<comment type="caution">
    <text evidence="3">Lacks conserved residue(s) required for the propagation of feature annotation.</text>
</comment>
<feature type="binding site" evidence="3">
    <location>
        <position position="335"/>
    </location>
    <ligand>
        <name>CTP</name>
        <dbReference type="ChEBI" id="CHEBI:37563"/>
    </ligand>
</feature>
<dbReference type="InterPro" id="IPR005252">
    <property type="entry name" value="CoaBC"/>
</dbReference>
<dbReference type="GO" id="GO:0046872">
    <property type="term" value="F:metal ion binding"/>
    <property type="evidence" value="ECO:0007669"/>
    <property type="project" value="UniProtKB-KW"/>
</dbReference>
<evidence type="ECO:0000259" key="5">
    <source>
        <dbReference type="Pfam" id="PF02441"/>
    </source>
</evidence>
<comment type="function">
    <text evidence="4">Catalyzes two steps in the biosynthesis of coenzyme A. In the first step cysteine is conjugated to 4'-phosphopantothenate to form 4-phosphopantothenoylcysteine, in the latter compound is decarboxylated to form 4'-phosphopantotheine.</text>
</comment>
<gene>
    <name evidence="3 7" type="primary">coaBC</name>
    <name evidence="7" type="ORF">IAB07_05535</name>
</gene>
<comment type="pathway">
    <text evidence="3 4">Cofactor biosynthesis; coenzyme A biosynthesis; CoA from (R)-pantothenate: step 2/5.</text>
</comment>
<dbReference type="InterPro" id="IPR003382">
    <property type="entry name" value="Flavoprotein"/>
</dbReference>
<keyword evidence="3 4" id="KW-0436">Ligase</keyword>
<feature type="domain" description="DNA/pantothenate metabolism flavoprotein C-terminal" evidence="6">
    <location>
        <begin position="182"/>
        <end position="389"/>
    </location>
</feature>